<evidence type="ECO:0000256" key="5">
    <source>
        <dbReference type="ARBA" id="ARBA00023136"/>
    </source>
</evidence>
<keyword evidence="3 6" id="KW-0812">Transmembrane</keyword>
<dbReference type="NCBIfam" id="TIGR00374">
    <property type="entry name" value="flippase-like domain"/>
    <property type="match status" value="1"/>
</dbReference>
<dbReference type="PANTHER" id="PTHR39087:SF2">
    <property type="entry name" value="UPF0104 MEMBRANE PROTEIN MJ1595"/>
    <property type="match status" value="1"/>
</dbReference>
<dbReference type="Proteomes" id="UP000886289">
    <property type="component" value="Unassembled WGS sequence"/>
</dbReference>
<feature type="transmembrane region" description="Helical" evidence="6">
    <location>
        <begin position="31"/>
        <end position="55"/>
    </location>
</feature>
<evidence type="ECO:0000256" key="3">
    <source>
        <dbReference type="ARBA" id="ARBA00022692"/>
    </source>
</evidence>
<feature type="transmembrane region" description="Helical" evidence="6">
    <location>
        <begin position="214"/>
        <end position="235"/>
    </location>
</feature>
<dbReference type="Pfam" id="PF03706">
    <property type="entry name" value="LPG_synthase_TM"/>
    <property type="match status" value="1"/>
</dbReference>
<keyword evidence="5 6" id="KW-0472">Membrane</keyword>
<dbReference type="GO" id="GO:0005886">
    <property type="term" value="C:plasma membrane"/>
    <property type="evidence" value="ECO:0007669"/>
    <property type="project" value="UniProtKB-SubCell"/>
</dbReference>
<accession>A0A7C0U3Q3</accession>
<evidence type="ECO:0000256" key="4">
    <source>
        <dbReference type="ARBA" id="ARBA00022989"/>
    </source>
</evidence>
<name>A0A7C0U3Q3_DESA2</name>
<evidence type="ECO:0000313" key="7">
    <source>
        <dbReference type="EMBL" id="HDD44645.1"/>
    </source>
</evidence>
<feature type="transmembrane region" description="Helical" evidence="6">
    <location>
        <begin position="149"/>
        <end position="173"/>
    </location>
</feature>
<organism evidence="7">
    <name type="scientific">Desulfofervidus auxilii</name>
    <dbReference type="NCBI Taxonomy" id="1621989"/>
    <lineage>
        <taxon>Bacteria</taxon>
        <taxon>Pseudomonadati</taxon>
        <taxon>Thermodesulfobacteriota</taxon>
        <taxon>Candidatus Desulfofervidia</taxon>
        <taxon>Candidatus Desulfofervidales</taxon>
        <taxon>Candidatus Desulfofervidaceae</taxon>
        <taxon>Candidatus Desulfofervidus</taxon>
    </lineage>
</organism>
<keyword evidence="2" id="KW-1003">Cell membrane</keyword>
<feature type="transmembrane region" description="Helical" evidence="6">
    <location>
        <begin position="241"/>
        <end position="261"/>
    </location>
</feature>
<proteinExistence type="predicted"/>
<evidence type="ECO:0000256" key="6">
    <source>
        <dbReference type="SAM" id="Phobius"/>
    </source>
</evidence>
<comment type="caution">
    <text evidence="7">The sequence shown here is derived from an EMBL/GenBank/DDBJ whole genome shotgun (WGS) entry which is preliminary data.</text>
</comment>
<dbReference type="InterPro" id="IPR022791">
    <property type="entry name" value="L-PG_synthase/AglD"/>
</dbReference>
<sequence>MKDKIAKISAVIITITFVAILLSQIEVSNVITTLAGIDPLYLIAGFVLYVCSYFFRTLRFHILLNREVRIKDLFNIVCVHNIANNILPARTGELSYIYLLKKLHNKKTGEGVATLMVARVFDFITISCLFSISALIIQDLPEMIVKVVWVIALFMILIVIFLIILLYFGILFLNLAKKFFRIFNSEKKQIIDYLLRKGEEIVESFERIKSSGRVIEIIIVSMGIWLSLYSVNYILVTAMNINLSFFMVLLASTFSIFTTILPIQGIGGFGTLEGGWAVGFITVGLTKEIAISSGFAYHVIVYLYFLVLGCIGLLSIKIKIERWRSY</sequence>
<reference evidence="7" key="1">
    <citation type="journal article" date="2020" name="mSystems">
        <title>Genome- and Community-Level Interaction Insights into Carbon Utilization and Element Cycling Functions of Hydrothermarchaeota in Hydrothermal Sediment.</title>
        <authorList>
            <person name="Zhou Z."/>
            <person name="Liu Y."/>
            <person name="Xu W."/>
            <person name="Pan J."/>
            <person name="Luo Z.H."/>
            <person name="Li M."/>
        </authorList>
    </citation>
    <scope>NUCLEOTIDE SEQUENCE [LARGE SCALE GENOMIC DNA]</scope>
    <source>
        <strain evidence="7">HyVt-233</strain>
    </source>
</reference>
<comment type="subcellular location">
    <subcellularLocation>
        <location evidence="1">Cell membrane</location>
        <topology evidence="1">Multi-pass membrane protein</topology>
    </subcellularLocation>
</comment>
<dbReference type="AlphaFoldDB" id="A0A7C0U3Q3"/>
<gene>
    <name evidence="7" type="ORF">ENG63_07290</name>
</gene>
<dbReference type="EMBL" id="DRBS01000269">
    <property type="protein sequence ID" value="HDD44645.1"/>
    <property type="molecule type" value="Genomic_DNA"/>
</dbReference>
<dbReference type="PANTHER" id="PTHR39087">
    <property type="entry name" value="UPF0104 MEMBRANE PROTEIN MJ1595"/>
    <property type="match status" value="1"/>
</dbReference>
<keyword evidence="4 6" id="KW-1133">Transmembrane helix</keyword>
<evidence type="ECO:0000256" key="1">
    <source>
        <dbReference type="ARBA" id="ARBA00004651"/>
    </source>
</evidence>
<feature type="transmembrane region" description="Helical" evidence="6">
    <location>
        <begin position="295"/>
        <end position="316"/>
    </location>
</feature>
<evidence type="ECO:0000256" key="2">
    <source>
        <dbReference type="ARBA" id="ARBA00022475"/>
    </source>
</evidence>
<protein>
    <submittedName>
        <fullName evidence="7">Flippase-like domain-containing protein</fullName>
    </submittedName>
</protein>
<feature type="transmembrane region" description="Helical" evidence="6">
    <location>
        <begin position="111"/>
        <end position="137"/>
    </location>
</feature>
<feature type="transmembrane region" description="Helical" evidence="6">
    <location>
        <begin position="5"/>
        <end position="25"/>
    </location>
</feature>